<keyword evidence="11" id="KW-0805">Transcription regulation</keyword>
<evidence type="ECO:0000256" key="2">
    <source>
        <dbReference type="ARBA" id="ARBA00004718"/>
    </source>
</evidence>
<evidence type="ECO:0000256" key="12">
    <source>
        <dbReference type="ARBA" id="ARBA00023163"/>
    </source>
</evidence>
<dbReference type="Gene3D" id="3.30.40.10">
    <property type="entry name" value="Zinc/RING finger domain, C3HC4 (zinc finger)"/>
    <property type="match status" value="1"/>
</dbReference>
<evidence type="ECO:0000256" key="9">
    <source>
        <dbReference type="ARBA" id="ARBA00022833"/>
    </source>
</evidence>
<feature type="compositionally biased region" description="Polar residues" evidence="15">
    <location>
        <begin position="545"/>
        <end position="558"/>
    </location>
</feature>
<comment type="subcellular location">
    <subcellularLocation>
        <location evidence="1">Nucleus speckle</location>
    </subcellularLocation>
</comment>
<dbReference type="GO" id="GO:0003712">
    <property type="term" value="F:transcription coregulator activity"/>
    <property type="evidence" value="ECO:0007669"/>
    <property type="project" value="TreeGrafter"/>
</dbReference>
<evidence type="ECO:0000256" key="14">
    <source>
        <dbReference type="PROSITE-ProRule" id="PRU00452"/>
    </source>
</evidence>
<comment type="similarity">
    <text evidence="3">Belongs to the PIAS family.</text>
</comment>
<evidence type="ECO:0000256" key="8">
    <source>
        <dbReference type="ARBA" id="ARBA00022786"/>
    </source>
</evidence>
<evidence type="ECO:0000259" key="17">
    <source>
        <dbReference type="PROSITE" id="PS51044"/>
    </source>
</evidence>
<keyword evidence="13" id="KW-0539">Nucleus</keyword>
<feature type="domain" description="SP-RING-type" evidence="17">
    <location>
        <begin position="410"/>
        <end position="491"/>
    </location>
</feature>
<evidence type="ECO:0000256" key="15">
    <source>
        <dbReference type="SAM" id="MobiDB-lite"/>
    </source>
</evidence>
<dbReference type="EMBL" id="JAUCMX010000026">
    <property type="protein sequence ID" value="KAK3510076.1"/>
    <property type="molecule type" value="Genomic_DNA"/>
</dbReference>
<dbReference type="Gene3D" id="1.10.720.30">
    <property type="entry name" value="SAP domain"/>
    <property type="match status" value="1"/>
</dbReference>
<dbReference type="Pfam" id="PF14324">
    <property type="entry name" value="PINIT"/>
    <property type="match status" value="1"/>
</dbReference>
<feature type="domain" description="PINIT" evidence="18">
    <location>
        <begin position="214"/>
        <end position="378"/>
    </location>
</feature>
<dbReference type="InterPro" id="IPR003034">
    <property type="entry name" value="SAP_dom"/>
</dbReference>
<dbReference type="AlphaFoldDB" id="A0AAE0ULD5"/>
<keyword evidence="10" id="KW-0832">Ubl conjugation</keyword>
<keyword evidence="7 14" id="KW-0863">Zinc-finger</keyword>
<evidence type="ECO:0000313" key="20">
    <source>
        <dbReference type="Proteomes" id="UP001274896"/>
    </source>
</evidence>
<dbReference type="SUPFAM" id="SSF68906">
    <property type="entry name" value="SAP domain"/>
    <property type="match status" value="1"/>
</dbReference>
<keyword evidence="8" id="KW-0833">Ubl conjugation pathway</keyword>
<comment type="caution">
    <text evidence="19">The sequence shown here is derived from an EMBL/GenBank/DDBJ whole genome shotgun (WGS) entry which is preliminary data.</text>
</comment>
<evidence type="ECO:0000313" key="19">
    <source>
        <dbReference type="EMBL" id="KAK3510076.1"/>
    </source>
</evidence>
<gene>
    <name evidence="19" type="ORF">QTP70_026806</name>
</gene>
<dbReference type="Gene3D" id="2.60.120.780">
    <property type="entry name" value="PINIT domain"/>
    <property type="match status" value="1"/>
</dbReference>
<proteinExistence type="inferred from homology"/>
<dbReference type="GO" id="GO:0016925">
    <property type="term" value="P:protein sumoylation"/>
    <property type="evidence" value="ECO:0007669"/>
    <property type="project" value="TreeGrafter"/>
</dbReference>
<evidence type="ECO:0000259" key="18">
    <source>
        <dbReference type="PROSITE" id="PS51466"/>
    </source>
</evidence>
<evidence type="ECO:0000256" key="7">
    <source>
        <dbReference type="ARBA" id="ARBA00022771"/>
    </source>
</evidence>
<comment type="pathway">
    <text evidence="2">Protein modification; protein sumoylation.</text>
</comment>
<dbReference type="FunFam" id="1.10.720.30:FF:000001">
    <property type="entry name" value="E3 SUMO-protein ligase PIAS2 isoform 1"/>
    <property type="match status" value="1"/>
</dbReference>
<keyword evidence="20" id="KW-1185">Reference proteome</keyword>
<dbReference type="GO" id="GO:0008270">
    <property type="term" value="F:zinc ion binding"/>
    <property type="evidence" value="ECO:0007669"/>
    <property type="project" value="UniProtKB-KW"/>
</dbReference>
<dbReference type="PROSITE" id="PS51466">
    <property type="entry name" value="PINIT"/>
    <property type="match status" value="1"/>
</dbReference>
<evidence type="ECO:0000256" key="6">
    <source>
        <dbReference type="ARBA" id="ARBA00022723"/>
    </source>
</evidence>
<dbReference type="Pfam" id="PF02891">
    <property type="entry name" value="zf-MIZ"/>
    <property type="match status" value="1"/>
</dbReference>
<accession>A0AAE0ULD5</accession>
<dbReference type="FunFam" id="3.30.40.10:FF:000003">
    <property type="entry name" value="E3 SUMO-protein ligase PIAS2 isoform X1"/>
    <property type="match status" value="1"/>
</dbReference>
<protein>
    <recommendedName>
        <fullName evidence="21">E3 SUMO-protein ligase PIAS1</fullName>
    </recommendedName>
</protein>
<dbReference type="PANTHER" id="PTHR10782">
    <property type="entry name" value="ZINC FINGER MIZ DOMAIN-CONTAINING PROTEIN"/>
    <property type="match status" value="1"/>
</dbReference>
<dbReference type="PANTHER" id="PTHR10782:SF11">
    <property type="entry name" value="E3 SUMO-PROTEIN LIGASE PIAS1"/>
    <property type="match status" value="1"/>
</dbReference>
<name>A0AAE0ULD5_9TELE</name>
<keyword evidence="5" id="KW-0808">Transferase</keyword>
<dbReference type="GO" id="GO:0000785">
    <property type="term" value="C:chromatin"/>
    <property type="evidence" value="ECO:0007669"/>
    <property type="project" value="TreeGrafter"/>
</dbReference>
<evidence type="ECO:0008006" key="21">
    <source>
        <dbReference type="Google" id="ProtNLM"/>
    </source>
</evidence>
<dbReference type="SMART" id="SM00513">
    <property type="entry name" value="SAP"/>
    <property type="match status" value="1"/>
</dbReference>
<evidence type="ECO:0000256" key="3">
    <source>
        <dbReference type="ARBA" id="ARBA00005383"/>
    </source>
</evidence>
<dbReference type="InterPro" id="IPR013083">
    <property type="entry name" value="Znf_RING/FYVE/PHD"/>
</dbReference>
<dbReference type="InterPro" id="IPR038654">
    <property type="entry name" value="PINIT_sf"/>
</dbReference>
<organism evidence="19 20">
    <name type="scientific">Hemibagrus guttatus</name>
    <dbReference type="NCBI Taxonomy" id="175788"/>
    <lineage>
        <taxon>Eukaryota</taxon>
        <taxon>Metazoa</taxon>
        <taxon>Chordata</taxon>
        <taxon>Craniata</taxon>
        <taxon>Vertebrata</taxon>
        <taxon>Euteleostomi</taxon>
        <taxon>Actinopterygii</taxon>
        <taxon>Neopterygii</taxon>
        <taxon>Teleostei</taxon>
        <taxon>Ostariophysi</taxon>
        <taxon>Siluriformes</taxon>
        <taxon>Bagridae</taxon>
        <taxon>Hemibagrus</taxon>
    </lineage>
</organism>
<dbReference type="Proteomes" id="UP001274896">
    <property type="component" value="Unassembled WGS sequence"/>
</dbReference>
<keyword evidence="6" id="KW-0479">Metal-binding</keyword>
<dbReference type="GO" id="GO:0006357">
    <property type="term" value="P:regulation of transcription by RNA polymerase II"/>
    <property type="evidence" value="ECO:0007669"/>
    <property type="project" value="TreeGrafter"/>
</dbReference>
<keyword evidence="12" id="KW-0804">Transcription</keyword>
<dbReference type="InterPro" id="IPR023321">
    <property type="entry name" value="PINIT"/>
</dbReference>
<dbReference type="PROSITE" id="PS51044">
    <property type="entry name" value="ZF_SP_RING"/>
    <property type="match status" value="1"/>
</dbReference>
<dbReference type="GO" id="GO:0016607">
    <property type="term" value="C:nuclear speck"/>
    <property type="evidence" value="ECO:0007669"/>
    <property type="project" value="UniProtKB-SubCell"/>
</dbReference>
<dbReference type="GO" id="GO:0061665">
    <property type="term" value="F:SUMO ligase activity"/>
    <property type="evidence" value="ECO:0007669"/>
    <property type="project" value="TreeGrafter"/>
</dbReference>
<evidence type="ECO:0000256" key="11">
    <source>
        <dbReference type="ARBA" id="ARBA00023015"/>
    </source>
</evidence>
<feature type="region of interest" description="Disordered" evidence="15">
    <location>
        <begin position="570"/>
        <end position="590"/>
    </location>
</feature>
<evidence type="ECO:0000256" key="13">
    <source>
        <dbReference type="ARBA" id="ARBA00023242"/>
    </source>
</evidence>
<dbReference type="FunFam" id="2.60.120.780:FF:000001">
    <property type="entry name" value="E3 SUMO-protein ligase PIAS2 isoform X1"/>
    <property type="match status" value="1"/>
</dbReference>
<evidence type="ECO:0000256" key="1">
    <source>
        <dbReference type="ARBA" id="ARBA00004324"/>
    </source>
</evidence>
<keyword evidence="9" id="KW-0862">Zinc</keyword>
<dbReference type="InterPro" id="IPR036361">
    <property type="entry name" value="SAP_dom_sf"/>
</dbReference>
<feature type="domain" description="SAP" evidence="16">
    <location>
        <begin position="2"/>
        <end position="36"/>
    </location>
</feature>
<evidence type="ECO:0000256" key="5">
    <source>
        <dbReference type="ARBA" id="ARBA00022679"/>
    </source>
</evidence>
<dbReference type="InterPro" id="IPR004181">
    <property type="entry name" value="Znf_MIZ"/>
</dbReference>
<sequence length="748" mass="80613">MVMSLRVSELQVLLGYAGRNKHGRKHELLTKALHLLKAGCSPAVHMKIKELYRRRFPTKLLSPAELALQGVHGPTVSLPTGLTQLPFDGHGSPTSPLLPISLLGPKHELALPHLPSSLHPVHPDVKLQRLPFYDVLDELIKPTSLVPFEGGMSFVPVSVSKGGVSTVPVSLSEGGISSVPVSICNGGVSSVLVSLRKGGVSSVLVSLSKGGVSSVLVSLSKGGVSSVLVSLSKGGVSSVLVSLSKGASDSSQRFQETCFAFALTPQQVQQISSSMDISGTKCDFTVQVQLRFCLSETSCPQEDHFPPNLCVKVNGKPCNLPGYLPPTKNGVEPKRPSRPINITSLVRLSTTVPNTIVVSWTSEIGRSYSMAVYLVKQQSSTALLQRLRAKGIRNPDHSRALIKEKLTADPDSEIATTSLRVSLLCPLGKMRLMIPCRSLTCTHLQCFDATLYIQMNEKKPTWVCPVCDKKAPYEHLIIDGLFMEILNSCVDCDEIQFKEDGSWAPMRSRKDVQEVSASYNGVEVCLLAHPLFCVSPLVGGCQPSAPEQKSSSHTNGSSGKKVEVIDLTLDSSSEDEEEEEPPVKRYCPSLSPASPQMNKGVLNLCTQASPASRTPSMPQVETNYIPPPPPLIQDYRHYYPTPNDLSDLNFFSFLQGENHQHYNMVMAAAAASASEDHDLLLNRFLPYSSSQLFLDAPGTPVSSSGSAVHAALNVNRSNSNSSSSSSLPTIPRSGSDIYSSIPDIISLD</sequence>
<evidence type="ECO:0000259" key="16">
    <source>
        <dbReference type="PROSITE" id="PS50800"/>
    </source>
</evidence>
<evidence type="ECO:0000256" key="4">
    <source>
        <dbReference type="ARBA" id="ARBA00022499"/>
    </source>
</evidence>
<reference evidence="19" key="1">
    <citation type="submission" date="2023-06" db="EMBL/GenBank/DDBJ databases">
        <title>Male Hemibagrus guttatus genome.</title>
        <authorList>
            <person name="Bian C."/>
        </authorList>
    </citation>
    <scope>NUCLEOTIDE SEQUENCE</scope>
    <source>
        <strain evidence="19">Male_cb2023</strain>
        <tissue evidence="19">Muscle</tissue>
    </source>
</reference>
<feature type="region of interest" description="Disordered" evidence="15">
    <location>
        <begin position="544"/>
        <end position="563"/>
    </location>
</feature>
<dbReference type="PROSITE" id="PS50800">
    <property type="entry name" value="SAP"/>
    <property type="match status" value="1"/>
</dbReference>
<evidence type="ECO:0000256" key="10">
    <source>
        <dbReference type="ARBA" id="ARBA00022843"/>
    </source>
</evidence>
<keyword evidence="4" id="KW-1017">Isopeptide bond</keyword>